<protein>
    <recommendedName>
        <fullName evidence="1">DNA-directed DNA polymerase</fullName>
        <ecNumber evidence="1">2.7.7.7</ecNumber>
    </recommendedName>
</protein>
<dbReference type="InterPro" id="IPR041931">
    <property type="entry name" value="DNA_pol3_alpha_thumb_dom"/>
</dbReference>
<dbReference type="Proteomes" id="UP000199288">
    <property type="component" value="Unassembled WGS sequence"/>
</dbReference>
<dbReference type="Pfam" id="PF02811">
    <property type="entry name" value="PHP"/>
    <property type="match status" value="1"/>
</dbReference>
<dbReference type="InterPro" id="IPR004805">
    <property type="entry name" value="DnaE2/DnaE/PolC"/>
</dbReference>
<keyword evidence="9" id="KW-1185">Reference proteome</keyword>
<dbReference type="Pfam" id="PF17657">
    <property type="entry name" value="DNA_pol3_finger"/>
    <property type="match status" value="1"/>
</dbReference>
<dbReference type="InterPro" id="IPR016195">
    <property type="entry name" value="Pol/histidinol_Pase-like"/>
</dbReference>
<dbReference type="Gene3D" id="1.10.150.870">
    <property type="match status" value="1"/>
</dbReference>
<name>A0A1H4B8X2_9ACTO</name>
<dbReference type="Gene3D" id="1.10.10.1600">
    <property type="entry name" value="Bacterial DNA polymerase III alpha subunit, thumb domain"/>
    <property type="match status" value="1"/>
</dbReference>
<dbReference type="NCBIfam" id="NF004226">
    <property type="entry name" value="PRK05673.1"/>
    <property type="match status" value="1"/>
</dbReference>
<dbReference type="OrthoDB" id="9803237at2"/>
<evidence type="ECO:0000259" key="7">
    <source>
        <dbReference type="SMART" id="SM00481"/>
    </source>
</evidence>
<dbReference type="PANTHER" id="PTHR32294:SF0">
    <property type="entry name" value="DNA POLYMERASE III SUBUNIT ALPHA"/>
    <property type="match status" value="1"/>
</dbReference>
<evidence type="ECO:0000256" key="6">
    <source>
        <dbReference type="ARBA" id="ARBA00049244"/>
    </source>
</evidence>
<evidence type="ECO:0000256" key="3">
    <source>
        <dbReference type="ARBA" id="ARBA00022695"/>
    </source>
</evidence>
<sequence>MASEDFVHLHVHTEYSMLDGHAKIDKLCQEVARLGQPAIAITDHGYVFGAYEFWKTATSYGLKPIIGVEAYMTPGTSRKDRSRVTWGTEAQQRAGDDVSARGAYTHMTLLARTTEGMHNLFRMASLASMEGQLGKWPRMDRDLLQTYSTGLIGTAGCPSGEVQTRLRLGHYDEALRAAGEFQDIFGKENFFVELMDHGLEIETRVRQDLLKIARQLKAPLIATNDSHYVKPEDAIPHSALLCLQSGSTLSDPDRFKFDSDTFYIRPEAEMRALWPELPEACDNTLLVAEMCDVKFTTTADGANYMPHFPVPAGENEESWFIKEVEKGLQLRFPGGVPAHVRERADYEVKVILQMGFPGYFLVVSDFITWAKNNGIRVGPGRGSGAGSMVAYALRITDLDPIQHGLLFERFLNPDRVSMPDFDVDFDERRRGEVIDYVNDKYGEDRVAQVVTFGVMKAKQALKDSSRVLGYPYAMGDRITKAMPPTVMGKDITIPGIFDPKDKRYAEAAEFREMHGEDPDVQKIVDMAKGIEGITRQWGVHACAVIMSSAPLMDIIPLMKRPADGTIITQFDYPTCETLGLLKMDFLGLRNLTVITDALDNIVKNGGAPLDLDHVPIDDKATYELMSRAETLGVFQLDGDGMRELLRLMRPDNFEDISAVGALYRPGPMGANSHKNYALRKNGLQEITPIHPALEEPLQEILGTTYGLIVYQEQVMAIAQKLAGYTLGQADLLRRAMGKKKKAELDKQYESFHSGMIERGYPEDSVETLWNILLPFSDYAFNKSHSAAYGLVSYWTAYLKANYTTEYMAALLTSQQGNKDKLAVYLAECRRLDITVLPPDVNSSEATFTPQGKDIRFGLGAIRNVGAHVVEGIVEARTEKGDFTSFEDFLDKVPVQVCNKRTIESLIKAGAFDQLQPSRRALVVCHEDFVDEIISIKRKEAAGQFDLFSAVDDEEESTNFTSVVPDIPDWDKREKLTFEREMLGLYVSDHPLSGLEHVLSMHANTTVASLMDQPERRDGDRVEICGLISAVHRRVTKLGKPWASLEIEDLTGGVTVNFFPQTYQTVATEITEDLVVAIKGRFRAEEGQSPTIAAMEMSIPDVDIDSGAPVHISLPAHRCTQSTIKSLTRVLSSHHGPSEVRVHLTSAGRRTVVALADAYRVKPGPALFGDLKALLGANCLR</sequence>
<dbReference type="EMBL" id="FNQV01000009">
    <property type="protein sequence ID" value="SEA44514.1"/>
    <property type="molecule type" value="Genomic_DNA"/>
</dbReference>
<evidence type="ECO:0000256" key="1">
    <source>
        <dbReference type="ARBA" id="ARBA00012417"/>
    </source>
</evidence>
<keyword evidence="3" id="KW-0548">Nucleotidyltransferase</keyword>
<dbReference type="InterPro" id="IPR029460">
    <property type="entry name" value="DNAPol_HHH"/>
</dbReference>
<organism evidence="8 9">
    <name type="scientific">Bowdeniella nasicola</name>
    <dbReference type="NCBI Taxonomy" id="208480"/>
    <lineage>
        <taxon>Bacteria</taxon>
        <taxon>Bacillati</taxon>
        <taxon>Actinomycetota</taxon>
        <taxon>Actinomycetes</taxon>
        <taxon>Actinomycetales</taxon>
        <taxon>Actinomycetaceae</taxon>
        <taxon>Bowdeniella</taxon>
    </lineage>
</organism>
<feature type="domain" description="Polymerase/histidinol phosphatase N-terminal" evidence="7">
    <location>
        <begin position="7"/>
        <end position="74"/>
    </location>
</feature>
<dbReference type="Gene3D" id="3.20.20.140">
    <property type="entry name" value="Metal-dependent hydrolases"/>
    <property type="match status" value="1"/>
</dbReference>
<dbReference type="GO" id="GO:0006260">
    <property type="term" value="P:DNA replication"/>
    <property type="evidence" value="ECO:0007669"/>
    <property type="project" value="UniProtKB-KW"/>
</dbReference>
<dbReference type="Pfam" id="PF14579">
    <property type="entry name" value="HHH_6"/>
    <property type="match status" value="1"/>
</dbReference>
<dbReference type="NCBIfam" id="TIGR00594">
    <property type="entry name" value="polc"/>
    <property type="match status" value="1"/>
</dbReference>
<dbReference type="InterPro" id="IPR004013">
    <property type="entry name" value="PHP_dom"/>
</dbReference>
<accession>A0A1H4B8X2</accession>
<evidence type="ECO:0000256" key="5">
    <source>
        <dbReference type="ARBA" id="ARBA00022932"/>
    </source>
</evidence>
<gene>
    <name evidence="8" type="ORF">SAMN02910418_01610</name>
</gene>
<dbReference type="SMART" id="SM00481">
    <property type="entry name" value="POLIIIAc"/>
    <property type="match status" value="1"/>
</dbReference>
<dbReference type="InterPro" id="IPR040982">
    <property type="entry name" value="DNA_pol3_finger"/>
</dbReference>
<evidence type="ECO:0000256" key="2">
    <source>
        <dbReference type="ARBA" id="ARBA00022679"/>
    </source>
</evidence>
<dbReference type="SUPFAM" id="SSF89550">
    <property type="entry name" value="PHP domain-like"/>
    <property type="match status" value="1"/>
</dbReference>
<keyword evidence="4" id="KW-0235">DNA replication</keyword>
<dbReference type="Pfam" id="PF07733">
    <property type="entry name" value="DNA_pol3_alpha"/>
    <property type="match status" value="1"/>
</dbReference>
<keyword evidence="2" id="KW-0808">Transferase</keyword>
<evidence type="ECO:0000313" key="8">
    <source>
        <dbReference type="EMBL" id="SEA44514.1"/>
    </source>
</evidence>
<proteinExistence type="predicted"/>
<dbReference type="RefSeq" id="WP_092564716.1">
    <property type="nucleotide sequence ID" value="NZ_FNQV01000009.1"/>
</dbReference>
<dbReference type="GO" id="GO:0008408">
    <property type="term" value="F:3'-5' exonuclease activity"/>
    <property type="evidence" value="ECO:0007669"/>
    <property type="project" value="InterPro"/>
</dbReference>
<dbReference type="GO" id="GO:0003887">
    <property type="term" value="F:DNA-directed DNA polymerase activity"/>
    <property type="evidence" value="ECO:0007669"/>
    <property type="project" value="UniProtKB-KW"/>
</dbReference>
<comment type="catalytic activity">
    <reaction evidence="6">
        <text>DNA(n) + a 2'-deoxyribonucleoside 5'-triphosphate = DNA(n+1) + diphosphate</text>
        <dbReference type="Rhea" id="RHEA:22508"/>
        <dbReference type="Rhea" id="RHEA-COMP:17339"/>
        <dbReference type="Rhea" id="RHEA-COMP:17340"/>
        <dbReference type="ChEBI" id="CHEBI:33019"/>
        <dbReference type="ChEBI" id="CHEBI:61560"/>
        <dbReference type="ChEBI" id="CHEBI:173112"/>
        <dbReference type="EC" id="2.7.7.7"/>
    </reaction>
</comment>
<dbReference type="InterPro" id="IPR003141">
    <property type="entry name" value="Pol/His_phosphatase_N"/>
</dbReference>
<dbReference type="AlphaFoldDB" id="A0A1H4B8X2"/>
<dbReference type="CDD" id="cd12113">
    <property type="entry name" value="PHP_PolIIIA_DnaE3"/>
    <property type="match status" value="1"/>
</dbReference>
<dbReference type="CDD" id="cd04485">
    <property type="entry name" value="DnaE_OBF"/>
    <property type="match status" value="1"/>
</dbReference>
<dbReference type="PANTHER" id="PTHR32294">
    <property type="entry name" value="DNA POLYMERASE III SUBUNIT ALPHA"/>
    <property type="match status" value="1"/>
</dbReference>
<evidence type="ECO:0000313" key="9">
    <source>
        <dbReference type="Proteomes" id="UP000199288"/>
    </source>
</evidence>
<dbReference type="EC" id="2.7.7.7" evidence="1"/>
<keyword evidence="5" id="KW-0239">DNA-directed DNA polymerase</keyword>
<reference evidence="9" key="1">
    <citation type="submission" date="2016-10" db="EMBL/GenBank/DDBJ databases">
        <authorList>
            <person name="Varghese N."/>
            <person name="Submissions S."/>
        </authorList>
    </citation>
    <scope>NUCLEOTIDE SEQUENCE [LARGE SCALE GENOMIC DNA]</scope>
    <source>
        <strain evidence="9">KPR-1</strain>
    </source>
</reference>
<evidence type="ECO:0000256" key="4">
    <source>
        <dbReference type="ARBA" id="ARBA00022705"/>
    </source>
</evidence>
<dbReference type="InterPro" id="IPR011708">
    <property type="entry name" value="DNA_pol3_alpha_NTPase_dom"/>
</dbReference>